<sequence length="368" mass="42420">MLPVSSSGGRRSAAPAFSARHSSAQIAQRSFRMMKLDRRKKRPHILVFPLNREIVQPHIVIRMIDAASFFADVGPEIDWRKRPRFRDKELAGLSFGSATDSMVADKLVEVCWRDGGTQWLLIHIEVQAQRDATLGRRVLDYNYRIFKEHERPVSSLVVLADEDVNWRPCSFHSRAPRTVMGIDFGVVKLLDYAANSEELLASHNPFAWLTLAHLRTQQARHDPDVLYAAKWQCTKQMYRHGWRKERILAMFQVINWMMVLPEQHQRRYWQAVLELDKEYEMKLLNPLEQMFLDDGIKKGLEQGLAQGRQEGASALLERLLIRRFGPLPDTAKSRLAKASLRQLEAWSDALPEAESLRQVFAKRPAAMG</sequence>
<dbReference type="InterPro" id="IPR025587">
    <property type="entry name" value="DUF4351"/>
</dbReference>
<proteinExistence type="predicted"/>
<evidence type="ECO:0000256" key="1">
    <source>
        <dbReference type="SAM" id="MobiDB-lite"/>
    </source>
</evidence>
<dbReference type="PANTHER" id="PTHR35586:SF1">
    <property type="entry name" value="SLL1691 PROTEIN"/>
    <property type="match status" value="1"/>
</dbReference>
<accession>A0A6I2KX30</accession>
<dbReference type="PANTHER" id="PTHR35586">
    <property type="entry name" value="SLL1691 PROTEIN"/>
    <property type="match status" value="1"/>
</dbReference>
<feature type="region of interest" description="Disordered" evidence="1">
    <location>
        <begin position="1"/>
        <end position="21"/>
    </location>
</feature>
<evidence type="ECO:0000313" key="4">
    <source>
        <dbReference type="Proteomes" id="UP000433309"/>
    </source>
</evidence>
<comment type="caution">
    <text evidence="3">The sequence shown here is derived from an EMBL/GenBank/DDBJ whole genome shotgun (WGS) entry which is preliminary data.</text>
</comment>
<evidence type="ECO:0000259" key="2">
    <source>
        <dbReference type="Pfam" id="PF14261"/>
    </source>
</evidence>
<organism evidence="3 4">
    <name type="scientific">Duganella guangzhouensis</name>
    <dbReference type="NCBI Taxonomy" id="2666084"/>
    <lineage>
        <taxon>Bacteria</taxon>
        <taxon>Pseudomonadati</taxon>
        <taxon>Pseudomonadota</taxon>
        <taxon>Betaproteobacteria</taxon>
        <taxon>Burkholderiales</taxon>
        <taxon>Oxalobacteraceae</taxon>
        <taxon>Telluria group</taxon>
        <taxon>Duganella</taxon>
    </lineage>
</organism>
<dbReference type="EMBL" id="WKJK01000001">
    <property type="protein sequence ID" value="MRW88539.1"/>
    <property type="molecule type" value="Genomic_DNA"/>
</dbReference>
<name>A0A6I2KX30_9BURK</name>
<reference evidence="3 4" key="1">
    <citation type="submission" date="2019-11" db="EMBL/GenBank/DDBJ databases">
        <title>Novel species isolated from a subtropical stream in China.</title>
        <authorList>
            <person name="Lu H."/>
        </authorList>
    </citation>
    <scope>NUCLEOTIDE SEQUENCE [LARGE SCALE GENOMIC DNA]</scope>
    <source>
        <strain evidence="3 4">FT80W</strain>
    </source>
</reference>
<keyword evidence="4" id="KW-1185">Reference proteome</keyword>
<protein>
    <submittedName>
        <fullName evidence="3">DUF4351 domain-containing protein</fullName>
    </submittedName>
</protein>
<feature type="domain" description="DUF4351" evidence="2">
    <location>
        <begin position="306"/>
        <end position="355"/>
    </location>
</feature>
<dbReference type="Pfam" id="PF14261">
    <property type="entry name" value="DUF4351"/>
    <property type="match status" value="1"/>
</dbReference>
<dbReference type="Proteomes" id="UP000433309">
    <property type="component" value="Unassembled WGS sequence"/>
</dbReference>
<gene>
    <name evidence="3" type="ORF">GJ699_00910</name>
</gene>
<dbReference type="AlphaFoldDB" id="A0A6I2KX30"/>
<evidence type="ECO:0000313" key="3">
    <source>
        <dbReference type="EMBL" id="MRW88539.1"/>
    </source>
</evidence>